<evidence type="ECO:0000259" key="3">
    <source>
        <dbReference type="Pfam" id="PF10708"/>
    </source>
</evidence>
<dbReference type="Pfam" id="PF10708">
    <property type="entry name" value="DUF2510"/>
    <property type="match status" value="1"/>
</dbReference>
<name>A0A9W6M4H2_9MICO</name>
<dbReference type="AlphaFoldDB" id="A0A9W6M4H2"/>
<proteinExistence type="predicted"/>
<comment type="caution">
    <text evidence="4">The sequence shown here is derived from an EMBL/GenBank/DDBJ whole genome shotgun (WGS) entry which is preliminary data.</text>
</comment>
<reference evidence="4" key="2">
    <citation type="submission" date="2023-01" db="EMBL/GenBank/DDBJ databases">
        <authorList>
            <person name="Sun Q."/>
            <person name="Evtushenko L."/>
        </authorList>
    </citation>
    <scope>NUCLEOTIDE SEQUENCE</scope>
    <source>
        <strain evidence="4">VKM Ac-1447</strain>
    </source>
</reference>
<keyword evidence="5" id="KW-1185">Reference proteome</keyword>
<dbReference type="SUPFAM" id="SSF54427">
    <property type="entry name" value="NTF2-like"/>
    <property type="match status" value="1"/>
</dbReference>
<keyword evidence="2" id="KW-0472">Membrane</keyword>
<feature type="region of interest" description="Disordered" evidence="1">
    <location>
        <begin position="1"/>
        <end position="152"/>
    </location>
</feature>
<dbReference type="InterPro" id="IPR032710">
    <property type="entry name" value="NTF2-like_dom_sf"/>
</dbReference>
<sequence length="328" mass="34647">MAARRPMWNEAELSSSTPPGWYDDGHGALRWWDGEQWTEHTHPLPQPDGNPSAAEASSPAEPPVVTEASLVESQQPTASADTATPTDALPPVPQAPTGPAPVFEDDRSAHPAIASVSAHPGPVPPHPGPVPPHPGAVPPYAGAGPAQHGTGEAPQRKSKLWIVFVVLGALLLGLIILAAVFIPRFVADLLDPTGGRPGDGGIAQDADMRAAEQVVADYDDAWDDIDCTAYQATLTPAYLTAYGYADCADFDQAATVFNESVDDYEVNVISSTREGDTIYVETVESFVQVLDEAGLPLENPVPGSFSYSYTLVSDGSGWLIDDFVESQP</sequence>
<dbReference type="InterPro" id="IPR018929">
    <property type="entry name" value="DUF2510"/>
</dbReference>
<dbReference type="Proteomes" id="UP001142317">
    <property type="component" value="Unassembled WGS sequence"/>
</dbReference>
<keyword evidence="2" id="KW-1133">Transmembrane helix</keyword>
<evidence type="ECO:0000313" key="4">
    <source>
        <dbReference type="EMBL" id="GLJ81046.1"/>
    </source>
</evidence>
<feature type="compositionally biased region" description="Low complexity" evidence="1">
    <location>
        <begin position="73"/>
        <end position="87"/>
    </location>
</feature>
<feature type="transmembrane region" description="Helical" evidence="2">
    <location>
        <begin position="160"/>
        <end position="182"/>
    </location>
</feature>
<feature type="domain" description="DUF2510" evidence="3">
    <location>
        <begin position="19"/>
        <end position="48"/>
    </location>
</feature>
<protein>
    <recommendedName>
        <fullName evidence="3">DUF2510 domain-containing protein</fullName>
    </recommendedName>
</protein>
<evidence type="ECO:0000313" key="5">
    <source>
        <dbReference type="Proteomes" id="UP001142317"/>
    </source>
</evidence>
<evidence type="ECO:0000256" key="2">
    <source>
        <dbReference type="SAM" id="Phobius"/>
    </source>
</evidence>
<evidence type="ECO:0000256" key="1">
    <source>
        <dbReference type="SAM" id="MobiDB-lite"/>
    </source>
</evidence>
<reference evidence="4" key="1">
    <citation type="journal article" date="2014" name="Int. J. Syst. Evol. Microbiol.">
        <title>Complete genome sequence of Corynebacterium casei LMG S-19264T (=DSM 44701T), isolated from a smear-ripened cheese.</title>
        <authorList>
            <consortium name="US DOE Joint Genome Institute (JGI-PGF)"/>
            <person name="Walter F."/>
            <person name="Albersmeier A."/>
            <person name="Kalinowski J."/>
            <person name="Ruckert C."/>
        </authorList>
    </citation>
    <scope>NUCLEOTIDE SEQUENCE</scope>
    <source>
        <strain evidence="4">VKM Ac-1447</strain>
    </source>
</reference>
<keyword evidence="2" id="KW-0812">Transmembrane</keyword>
<organism evidence="4 5">
    <name type="scientific">Microbacterium imperiale</name>
    <dbReference type="NCBI Taxonomy" id="33884"/>
    <lineage>
        <taxon>Bacteria</taxon>
        <taxon>Bacillati</taxon>
        <taxon>Actinomycetota</taxon>
        <taxon>Actinomycetes</taxon>
        <taxon>Micrococcales</taxon>
        <taxon>Microbacteriaceae</taxon>
        <taxon>Microbacterium</taxon>
    </lineage>
</organism>
<gene>
    <name evidence="4" type="ORF">GCM10017586_27290</name>
</gene>
<accession>A0A9W6M4H2</accession>
<dbReference type="EMBL" id="BSEO01000014">
    <property type="protein sequence ID" value="GLJ81046.1"/>
    <property type="molecule type" value="Genomic_DNA"/>
</dbReference>
<feature type="compositionally biased region" description="Pro residues" evidence="1">
    <location>
        <begin position="88"/>
        <end position="99"/>
    </location>
</feature>
<feature type="compositionally biased region" description="Pro residues" evidence="1">
    <location>
        <begin position="121"/>
        <end position="137"/>
    </location>
</feature>